<evidence type="ECO:0000313" key="4">
    <source>
        <dbReference type="Proteomes" id="UP000220922"/>
    </source>
</evidence>
<dbReference type="OrthoDB" id="9768048at2"/>
<dbReference type="SUPFAM" id="SSF53756">
    <property type="entry name" value="UDP-Glycosyltransferase/glycogen phosphorylase"/>
    <property type="match status" value="1"/>
</dbReference>
<dbReference type="EMBL" id="LYXE01000041">
    <property type="protein sequence ID" value="PDW00437.1"/>
    <property type="molecule type" value="Genomic_DNA"/>
</dbReference>
<organism evidence="3 4">
    <name type="scientific">Candidatus Chloroploca asiatica</name>
    <dbReference type="NCBI Taxonomy" id="1506545"/>
    <lineage>
        <taxon>Bacteria</taxon>
        <taxon>Bacillati</taxon>
        <taxon>Chloroflexota</taxon>
        <taxon>Chloroflexia</taxon>
        <taxon>Chloroflexales</taxon>
        <taxon>Chloroflexineae</taxon>
        <taxon>Oscillochloridaceae</taxon>
        <taxon>Candidatus Chloroploca</taxon>
    </lineage>
</organism>
<dbReference type="GO" id="GO:0005829">
    <property type="term" value="C:cytosol"/>
    <property type="evidence" value="ECO:0007669"/>
    <property type="project" value="TreeGrafter"/>
</dbReference>
<dbReference type="AlphaFoldDB" id="A0A2H3LD28"/>
<gene>
    <name evidence="3" type="ORF">A9Q02_09590</name>
</gene>
<evidence type="ECO:0000256" key="2">
    <source>
        <dbReference type="ARBA" id="ARBA00022679"/>
    </source>
</evidence>
<dbReference type="GO" id="GO:0009244">
    <property type="term" value="P:lipopolysaccharide core region biosynthetic process"/>
    <property type="evidence" value="ECO:0007669"/>
    <property type="project" value="TreeGrafter"/>
</dbReference>
<evidence type="ECO:0000256" key="1">
    <source>
        <dbReference type="ARBA" id="ARBA00022676"/>
    </source>
</evidence>
<dbReference type="InterPro" id="IPR002201">
    <property type="entry name" value="Glyco_trans_9"/>
</dbReference>
<dbReference type="GO" id="GO:0008713">
    <property type="term" value="F:ADP-heptose-lipopolysaccharide heptosyltransferase activity"/>
    <property type="evidence" value="ECO:0007669"/>
    <property type="project" value="TreeGrafter"/>
</dbReference>
<dbReference type="InterPro" id="IPR051199">
    <property type="entry name" value="LPS_LOS_Heptosyltrfase"/>
</dbReference>
<protein>
    <submittedName>
        <fullName evidence="3">Glycosyl transferase</fullName>
    </submittedName>
</protein>
<dbReference type="PANTHER" id="PTHR30160">
    <property type="entry name" value="TETRAACYLDISACCHARIDE 4'-KINASE-RELATED"/>
    <property type="match status" value="1"/>
</dbReference>
<accession>A0A2H3LD28</accession>
<name>A0A2H3LD28_9CHLR</name>
<keyword evidence="1" id="KW-0328">Glycosyltransferase</keyword>
<comment type="caution">
    <text evidence="3">The sequence shown here is derived from an EMBL/GenBank/DDBJ whole genome shotgun (WGS) entry which is preliminary data.</text>
</comment>
<dbReference type="Proteomes" id="UP000220922">
    <property type="component" value="Unassembled WGS sequence"/>
</dbReference>
<dbReference type="PANTHER" id="PTHR30160:SF1">
    <property type="entry name" value="LIPOPOLYSACCHARIDE 1,2-N-ACETYLGLUCOSAMINETRANSFERASE-RELATED"/>
    <property type="match status" value="1"/>
</dbReference>
<dbReference type="Pfam" id="PF01075">
    <property type="entry name" value="Glyco_transf_9"/>
    <property type="match status" value="1"/>
</dbReference>
<proteinExistence type="predicted"/>
<evidence type="ECO:0000313" key="3">
    <source>
        <dbReference type="EMBL" id="PDW00437.1"/>
    </source>
</evidence>
<dbReference type="CDD" id="cd03789">
    <property type="entry name" value="GT9_LPS_heptosyltransferase"/>
    <property type="match status" value="1"/>
</dbReference>
<dbReference type="Gene3D" id="3.40.50.2000">
    <property type="entry name" value="Glycogen Phosphorylase B"/>
    <property type="match status" value="2"/>
</dbReference>
<sequence>MQAYRLQRILVVKPDHLGDLLLATPALRELRQALPDATLVGLVGPWSRQMWQTNPDLNQLIELPFPGFERASKGRNRLRPYLLLGKYAALLRQGRYDAALLLRDDHWWGAGLVALAGIPQRIGHAHPRSVPFLTTALPYDPRTHVTRQALEVVQALVQPGPSSTLTTGLPALHFTPTADAQRWADGWLATHLHPDERMVIIHPGTGGVIKHWSVAAWAQVANDLAQLPGIHLVCTGGPGEERLVAELAALIEPAPLTLAGATTLGELAALLGRAALVLGVDSGPLHLAVSQGVPTIHLFGPSDHQRFGPWGDARRQRVLRTDLFCSPCGVFDACPRGTSGPECMEQITPEHVIAAARHVLA</sequence>
<keyword evidence="2 3" id="KW-0808">Transferase</keyword>
<keyword evidence="4" id="KW-1185">Reference proteome</keyword>
<reference evidence="3 4" key="1">
    <citation type="submission" date="2016-05" db="EMBL/GenBank/DDBJ databases">
        <authorList>
            <person name="Lavstsen T."/>
            <person name="Jespersen J.S."/>
        </authorList>
    </citation>
    <scope>NUCLEOTIDE SEQUENCE [LARGE SCALE GENOMIC DNA]</scope>
    <source>
        <strain evidence="3 4">B7-9</strain>
    </source>
</reference>